<evidence type="ECO:0000256" key="1">
    <source>
        <dbReference type="SAM" id="Phobius"/>
    </source>
</evidence>
<dbReference type="STRING" id="1123303.GCA_000372425_01592"/>
<evidence type="ECO:0000313" key="5">
    <source>
        <dbReference type="Proteomes" id="UP000249495"/>
    </source>
</evidence>
<dbReference type="InterPro" id="IPR047793">
    <property type="entry name" value="LiaF_C"/>
</dbReference>
<keyword evidence="1" id="KW-1133">Transmembrane helix</keyword>
<sequence>MRKFQLFLVVETILVALAFMTILASDISSFVLILVITLLALRYYSLGSKNNFLLTTSLLLLFLIFMLNPYMIAAVLVGILYVMINHFAQVKKKNRYALISFQENDMDVNLKPQPWIGNNDYLTRDSYAFDDINLIRLSGGDTIDLSKVIIRGHDNLIIIRKVYGPTKILVPIDVAVKLDVSSIYGSVRFLDSPEYDLRNEAIKYIQDDSESAMKSVKIVVNIIAGSVEVKRI</sequence>
<feature type="domain" description="Cell wall-active antibiotics response LiaF-like C-terminal" evidence="2">
    <location>
        <begin position="115"/>
        <end position="229"/>
    </location>
</feature>
<dbReference type="NCBIfam" id="NF040535">
    <property type="entry name" value="LiaF_C_term"/>
    <property type="match status" value="1"/>
</dbReference>
<dbReference type="PIRSF" id="PIRSF031509">
    <property type="entry name" value="Cell_wall_LiaF/YvqF"/>
    <property type="match status" value="1"/>
</dbReference>
<dbReference type="RefSeq" id="WP_018030905.1">
    <property type="nucleotide sequence ID" value="NZ_CAMCCF010000019.1"/>
</dbReference>
<dbReference type="InterPro" id="IPR056066">
    <property type="entry name" value="DUF7649"/>
</dbReference>
<gene>
    <name evidence="4" type="ORF">NCTC12278_00444</name>
</gene>
<dbReference type="GO" id="GO:0016020">
    <property type="term" value="C:membrane"/>
    <property type="evidence" value="ECO:0007669"/>
    <property type="project" value="InterPro"/>
</dbReference>
<protein>
    <submittedName>
        <fullName evidence="4">Membrane protein</fullName>
    </submittedName>
</protein>
<feature type="transmembrane region" description="Helical" evidence="1">
    <location>
        <begin position="12"/>
        <end position="39"/>
    </location>
</feature>
<keyword evidence="1" id="KW-0812">Transmembrane</keyword>
<evidence type="ECO:0000313" key="4">
    <source>
        <dbReference type="EMBL" id="SQF39591.1"/>
    </source>
</evidence>
<dbReference type="KEGG" id="sfer:NCTC12278_00444"/>
<proteinExistence type="predicted"/>
<dbReference type="Pfam" id="PF24661">
    <property type="entry name" value="DUF7649"/>
    <property type="match status" value="1"/>
</dbReference>
<dbReference type="InterPro" id="IPR024425">
    <property type="entry name" value="LiaF-like_C"/>
</dbReference>
<organism evidence="4 5">
    <name type="scientific">Streptococcus ferus</name>
    <dbReference type="NCBI Taxonomy" id="1345"/>
    <lineage>
        <taxon>Bacteria</taxon>
        <taxon>Bacillati</taxon>
        <taxon>Bacillota</taxon>
        <taxon>Bacilli</taxon>
        <taxon>Lactobacillales</taxon>
        <taxon>Streptococcaceae</taxon>
        <taxon>Streptococcus</taxon>
    </lineage>
</organism>
<feature type="transmembrane region" description="Helical" evidence="1">
    <location>
        <begin position="59"/>
        <end position="84"/>
    </location>
</feature>
<dbReference type="Proteomes" id="UP000249495">
    <property type="component" value="Chromosome 1"/>
</dbReference>
<evidence type="ECO:0000259" key="2">
    <source>
        <dbReference type="Pfam" id="PF09922"/>
    </source>
</evidence>
<keyword evidence="5" id="KW-1185">Reference proteome</keyword>
<dbReference type="AlphaFoldDB" id="A0A2X3XWF0"/>
<dbReference type="OrthoDB" id="2351415at2"/>
<keyword evidence="1" id="KW-0472">Membrane</keyword>
<feature type="domain" description="DUF7649" evidence="3">
    <location>
        <begin position="1"/>
        <end position="85"/>
    </location>
</feature>
<dbReference type="Pfam" id="PF09922">
    <property type="entry name" value="LiaF-like_C"/>
    <property type="match status" value="1"/>
</dbReference>
<name>A0A2X3XWF0_9STRE</name>
<dbReference type="InterPro" id="IPR016975">
    <property type="entry name" value="Cell_wall_LiaF"/>
</dbReference>
<accession>A0A2X3XWF0</accession>
<evidence type="ECO:0000259" key="3">
    <source>
        <dbReference type="Pfam" id="PF24661"/>
    </source>
</evidence>
<dbReference type="EMBL" id="LS483343">
    <property type="protein sequence ID" value="SQF39591.1"/>
    <property type="molecule type" value="Genomic_DNA"/>
</dbReference>
<reference evidence="4 5" key="1">
    <citation type="submission" date="2018-06" db="EMBL/GenBank/DDBJ databases">
        <authorList>
            <consortium name="Pathogen Informatics"/>
            <person name="Doyle S."/>
        </authorList>
    </citation>
    <scope>NUCLEOTIDE SEQUENCE [LARGE SCALE GENOMIC DNA]</scope>
    <source>
        <strain evidence="4 5">NCTC12278</strain>
    </source>
</reference>